<evidence type="ECO:0000256" key="10">
    <source>
        <dbReference type="ARBA" id="ARBA00022984"/>
    </source>
</evidence>
<gene>
    <name evidence="14 17" type="primary">mrdA</name>
    <name evidence="17" type="ORF">HXL68_02105</name>
</gene>
<comment type="cofactor">
    <cofactor evidence="14">
        <name>Zn(2+)</name>
        <dbReference type="ChEBI" id="CHEBI:29105"/>
    </cofactor>
    <text evidence="14">Binds one Zn(2+) ion per subunit.</text>
</comment>
<dbReference type="Gene3D" id="3.90.1310.10">
    <property type="entry name" value="Penicillin-binding protein 2a (Domain 2)"/>
    <property type="match status" value="1"/>
</dbReference>
<dbReference type="GO" id="GO:0008270">
    <property type="term" value="F:zinc ion binding"/>
    <property type="evidence" value="ECO:0007669"/>
    <property type="project" value="UniProtKB-UniRule"/>
</dbReference>
<dbReference type="Gene3D" id="3.40.710.10">
    <property type="entry name" value="DD-peptidase/beta-lactamase superfamily"/>
    <property type="match status" value="1"/>
</dbReference>
<feature type="binding site" evidence="14">
    <location>
        <position position="370"/>
    </location>
    <ligand>
        <name>Zn(2+)</name>
        <dbReference type="ChEBI" id="CHEBI:29105"/>
    </ligand>
</feature>
<keyword evidence="4 14" id="KW-0997">Cell inner membrane</keyword>
<feature type="transmembrane region" description="Helical" evidence="14">
    <location>
        <begin position="18"/>
        <end position="38"/>
    </location>
</feature>
<keyword evidence="11 14" id="KW-1133">Transmembrane helix</keyword>
<keyword evidence="10 14" id="KW-0573">Peptidoglycan synthesis</keyword>
<dbReference type="EC" id="3.4.16.4" evidence="14"/>
<dbReference type="InterPro" id="IPR005311">
    <property type="entry name" value="PBP_dimer"/>
</dbReference>
<evidence type="ECO:0000256" key="5">
    <source>
        <dbReference type="ARBA" id="ARBA00022645"/>
    </source>
</evidence>
<organism evidence="17 18">
    <name type="scientific">Dechloromonas agitata</name>
    <dbReference type="NCBI Taxonomy" id="73030"/>
    <lineage>
        <taxon>Bacteria</taxon>
        <taxon>Pseudomonadati</taxon>
        <taxon>Pseudomonadota</taxon>
        <taxon>Betaproteobacteria</taxon>
        <taxon>Rhodocyclales</taxon>
        <taxon>Azonexaceae</taxon>
        <taxon>Dechloromonas</taxon>
    </lineage>
</organism>
<protein>
    <recommendedName>
        <fullName evidence="14">Peptidoglycan D,D-transpeptidase MrdA</fullName>
        <ecNumber evidence="14">3.4.16.4</ecNumber>
    </recommendedName>
    <alternativeName>
        <fullName evidence="14">Penicillin-binding protein 2</fullName>
        <shortName evidence="14">PBP-2</shortName>
    </alternativeName>
</protein>
<dbReference type="GO" id="GO:0009002">
    <property type="term" value="F:serine-type D-Ala-D-Ala carboxypeptidase activity"/>
    <property type="evidence" value="ECO:0007669"/>
    <property type="project" value="UniProtKB-UniRule"/>
</dbReference>
<dbReference type="GO" id="GO:0071972">
    <property type="term" value="F:peptidoglycan L,D-transpeptidase activity"/>
    <property type="evidence" value="ECO:0007669"/>
    <property type="project" value="TreeGrafter"/>
</dbReference>
<keyword evidence="3 14" id="KW-1003">Cell membrane</keyword>
<accession>A0A930BTR6</accession>
<feature type="domain" description="Penicillin-binding protein dimerisation" evidence="16">
    <location>
        <begin position="61"/>
        <end position="235"/>
    </location>
</feature>
<feature type="active site" description="Acyl-ester intermediate" evidence="14">
    <location>
        <position position="327"/>
    </location>
</feature>
<evidence type="ECO:0000256" key="6">
    <source>
        <dbReference type="ARBA" id="ARBA00022670"/>
    </source>
</evidence>
<comment type="pathway">
    <text evidence="14">Cell wall biogenesis; peptidoglycan biosynthesis.</text>
</comment>
<dbReference type="GO" id="GO:0005886">
    <property type="term" value="C:plasma membrane"/>
    <property type="evidence" value="ECO:0007669"/>
    <property type="project" value="UniProtKB-SubCell"/>
</dbReference>
<evidence type="ECO:0000256" key="4">
    <source>
        <dbReference type="ARBA" id="ARBA00022519"/>
    </source>
</evidence>
<dbReference type="Proteomes" id="UP000718593">
    <property type="component" value="Unassembled WGS sequence"/>
</dbReference>
<dbReference type="Pfam" id="PF00905">
    <property type="entry name" value="Transpeptidase"/>
    <property type="match status" value="1"/>
</dbReference>
<dbReference type="Gene3D" id="3.30.1390.30">
    <property type="entry name" value="Penicillin-binding protein 2a, domain 3"/>
    <property type="match status" value="1"/>
</dbReference>
<evidence type="ECO:0000313" key="17">
    <source>
        <dbReference type="EMBL" id="MBF1163813.1"/>
    </source>
</evidence>
<sequence>MGDFNNPEADLDRFRFRLGFAAVFVIVCFGILIGRFVWLQVIQHDFYQTRAEDNRIALIPIVPNRGIITDRNGIVLAHNYSAFTLEITPAQAGNLEETINTLAEIIDIQPKDRKRFKRLLDEAKNFESIPIRTRLSDAEVARFSAHRYRFPGVEVKARLFRQYPLGTVASHAIGYIGRITERDLKWIEDSEKQANYKGTDHIGKTGLEQHYEFELHGETGYEQVEIDAGGRALRSLKRIPPVSGNNLQLTLDIKLQEITEKAFGDRKGALVAIDPSTGGVLALVSTPTYDPNLFVDGITPENWKELNDHPDKPMINRTINGAYPPGSTFKPFMALAALEMGKRTPQQAISDPGYFTFGNHTFRDDKKGGHGVVDMYKSIVHSCDTYYYVLANDLGIDSIAKFMGSLGLGQRTGIDLGKDDSGESKGVLPSPEWKKQRFKRPEQQKWYAGETISIGIGQGYNAYTPIQLAQATATLANNGVMFRPHLVQNIVDTKSGEKRPVEPKPLRDLGWKQKNLDVIHRAMIGVNKEGTGTRAFAGAPYSVGGKTGTAQVFSLKGAQYKESAVKKHLRDHALFIAYAPVENPKIALAVLVENGGFGAQSAAPIARMVLDYYLLGKLPAGAAQEDSEAIEEEHEE</sequence>
<feature type="binding site" evidence="14">
    <location>
        <position position="383"/>
    </location>
    <ligand>
        <name>Zn(2+)</name>
        <dbReference type="ChEBI" id="CHEBI:29105"/>
    </ligand>
</feature>
<keyword evidence="12 14" id="KW-0472">Membrane</keyword>
<evidence type="ECO:0000259" key="16">
    <source>
        <dbReference type="Pfam" id="PF03717"/>
    </source>
</evidence>
<evidence type="ECO:0000313" key="18">
    <source>
        <dbReference type="Proteomes" id="UP000718593"/>
    </source>
</evidence>
<comment type="caution">
    <text evidence="17">The sequence shown here is derived from an EMBL/GenBank/DDBJ whole genome shotgun (WGS) entry which is preliminary data.</text>
</comment>
<evidence type="ECO:0000256" key="1">
    <source>
        <dbReference type="ARBA" id="ARBA00004167"/>
    </source>
</evidence>
<dbReference type="InterPro" id="IPR050515">
    <property type="entry name" value="Beta-lactam/transpept"/>
</dbReference>
<evidence type="ECO:0000256" key="7">
    <source>
        <dbReference type="ARBA" id="ARBA00022692"/>
    </source>
</evidence>
<dbReference type="GO" id="GO:0008658">
    <property type="term" value="F:penicillin binding"/>
    <property type="evidence" value="ECO:0007669"/>
    <property type="project" value="InterPro"/>
</dbReference>
<dbReference type="SUPFAM" id="SSF56601">
    <property type="entry name" value="beta-lactamase/transpeptidase-like"/>
    <property type="match status" value="1"/>
</dbReference>
<comment type="function">
    <text evidence="14">Catalyzes cross-linking of the peptidoglycan cell wall.</text>
</comment>
<keyword evidence="14" id="KW-0479">Metal-binding</keyword>
<dbReference type="SUPFAM" id="SSF56519">
    <property type="entry name" value="Penicillin binding protein dimerisation domain"/>
    <property type="match status" value="1"/>
</dbReference>
<keyword evidence="5 14" id="KW-0121">Carboxypeptidase</keyword>
<keyword evidence="13 14" id="KW-0961">Cell wall biogenesis/degradation</keyword>
<evidence type="ECO:0000256" key="8">
    <source>
        <dbReference type="ARBA" id="ARBA00022801"/>
    </source>
</evidence>
<dbReference type="AlphaFoldDB" id="A0A930BTR6"/>
<dbReference type="FunFam" id="3.40.710.10:FF:000024">
    <property type="entry name" value="Penicillin-binding protein 2"/>
    <property type="match status" value="1"/>
</dbReference>
<comment type="similarity">
    <text evidence="14">Belongs to the transpeptidase family. MrdA subfamily.</text>
</comment>
<dbReference type="InterPro" id="IPR001460">
    <property type="entry name" value="PCN-bd_Tpept"/>
</dbReference>
<evidence type="ECO:0000256" key="12">
    <source>
        <dbReference type="ARBA" id="ARBA00023136"/>
    </source>
</evidence>
<comment type="catalytic activity">
    <reaction evidence="14">
        <text>Preferential cleavage: (Ac)2-L-Lys-D-Ala-|-D-Ala. Also transpeptidation of peptidyl-alanyl moieties that are N-acyl substituents of D-alanine.</text>
        <dbReference type="EC" id="3.4.16.4"/>
    </reaction>
</comment>
<dbReference type="GO" id="GO:0009252">
    <property type="term" value="P:peptidoglycan biosynthetic process"/>
    <property type="evidence" value="ECO:0007669"/>
    <property type="project" value="UniProtKB-UniRule"/>
</dbReference>
<keyword evidence="6 14" id="KW-0645">Protease</keyword>
<feature type="binding site" evidence="14">
    <location>
        <position position="351"/>
    </location>
    <ligand>
        <name>Zn(2+)</name>
        <dbReference type="ChEBI" id="CHEBI:29105"/>
    </ligand>
</feature>
<evidence type="ECO:0000256" key="14">
    <source>
        <dbReference type="HAMAP-Rule" id="MF_02081"/>
    </source>
</evidence>
<evidence type="ECO:0000259" key="15">
    <source>
        <dbReference type="Pfam" id="PF00905"/>
    </source>
</evidence>
<dbReference type="HAMAP" id="MF_02081">
    <property type="entry name" value="MrdA_transpept"/>
    <property type="match status" value="1"/>
</dbReference>
<dbReference type="PANTHER" id="PTHR30627">
    <property type="entry name" value="PEPTIDOGLYCAN D,D-TRANSPEPTIDASE"/>
    <property type="match status" value="1"/>
</dbReference>
<name>A0A930BTR6_9RHOO</name>
<dbReference type="InterPro" id="IPR012338">
    <property type="entry name" value="Beta-lactam/transpept-like"/>
</dbReference>
<dbReference type="Pfam" id="PF03717">
    <property type="entry name" value="PBP_dimer"/>
    <property type="match status" value="1"/>
</dbReference>
<reference evidence="17" key="1">
    <citation type="submission" date="2020-04" db="EMBL/GenBank/DDBJ databases">
        <title>Deep metagenomics examines the oral microbiome during advanced dental caries in children, revealing novel taxa and co-occurrences with host molecules.</title>
        <authorList>
            <person name="Baker J.L."/>
            <person name="Morton J.T."/>
            <person name="Dinis M."/>
            <person name="Alvarez R."/>
            <person name="Tran N.C."/>
            <person name="Knight R."/>
            <person name="Edlund A."/>
        </authorList>
    </citation>
    <scope>NUCLEOTIDE SEQUENCE</scope>
    <source>
        <strain evidence="17">JCVI_32_bin.24</strain>
    </source>
</reference>
<dbReference type="InterPro" id="IPR017790">
    <property type="entry name" value="Penicillin-binding_protein_2"/>
</dbReference>
<evidence type="ECO:0000256" key="9">
    <source>
        <dbReference type="ARBA" id="ARBA00022960"/>
    </source>
</evidence>
<feature type="domain" description="Penicillin-binding protein transpeptidase" evidence="15">
    <location>
        <begin position="268"/>
        <end position="610"/>
    </location>
</feature>
<dbReference type="GO" id="GO:0071555">
    <property type="term" value="P:cell wall organization"/>
    <property type="evidence" value="ECO:0007669"/>
    <property type="project" value="UniProtKB-KW"/>
</dbReference>
<dbReference type="GO" id="GO:0006508">
    <property type="term" value="P:proteolysis"/>
    <property type="evidence" value="ECO:0007669"/>
    <property type="project" value="UniProtKB-KW"/>
</dbReference>
<proteinExistence type="inferred from homology"/>
<evidence type="ECO:0000256" key="2">
    <source>
        <dbReference type="ARBA" id="ARBA00004236"/>
    </source>
</evidence>
<comment type="subcellular location">
    <subcellularLocation>
        <location evidence="14">Cell inner membrane</location>
        <topology evidence="14">Single-pass membrane protein</topology>
    </subcellularLocation>
    <subcellularLocation>
        <location evidence="2">Cell membrane</location>
    </subcellularLocation>
    <subcellularLocation>
        <location evidence="1">Membrane</location>
        <topology evidence="1">Single-pass membrane protein</topology>
    </subcellularLocation>
</comment>
<keyword evidence="9 14" id="KW-0133">Cell shape</keyword>
<keyword evidence="7 14" id="KW-0812">Transmembrane</keyword>
<keyword evidence="14" id="KW-0862">Zinc</keyword>
<evidence type="ECO:0000256" key="13">
    <source>
        <dbReference type="ARBA" id="ARBA00023316"/>
    </source>
</evidence>
<dbReference type="PANTHER" id="PTHR30627:SF2">
    <property type="entry name" value="PEPTIDOGLYCAN D,D-TRANSPEPTIDASE MRDA"/>
    <property type="match status" value="1"/>
</dbReference>
<dbReference type="InterPro" id="IPR036138">
    <property type="entry name" value="PBP_dimer_sf"/>
</dbReference>
<evidence type="ECO:0000256" key="3">
    <source>
        <dbReference type="ARBA" id="ARBA00022475"/>
    </source>
</evidence>
<dbReference type="NCBIfam" id="TIGR03423">
    <property type="entry name" value="pbp2_mrdA"/>
    <property type="match status" value="1"/>
</dbReference>
<keyword evidence="8 14" id="KW-0378">Hydrolase</keyword>
<feature type="binding site" evidence="14">
    <location>
        <position position="364"/>
    </location>
    <ligand>
        <name>Zn(2+)</name>
        <dbReference type="ChEBI" id="CHEBI:29105"/>
    </ligand>
</feature>
<dbReference type="EMBL" id="JABZMI010000017">
    <property type="protein sequence ID" value="MBF1163813.1"/>
    <property type="molecule type" value="Genomic_DNA"/>
</dbReference>
<dbReference type="GO" id="GO:0008360">
    <property type="term" value="P:regulation of cell shape"/>
    <property type="evidence" value="ECO:0007669"/>
    <property type="project" value="UniProtKB-KW"/>
</dbReference>
<evidence type="ECO:0000256" key="11">
    <source>
        <dbReference type="ARBA" id="ARBA00022989"/>
    </source>
</evidence>